<dbReference type="STRING" id="154538.A0A1M2VF57"/>
<dbReference type="Proteomes" id="UP000184267">
    <property type="component" value="Unassembled WGS sequence"/>
</dbReference>
<name>A0A1M2VF57_TRAPU</name>
<feature type="region of interest" description="Disordered" evidence="1">
    <location>
        <begin position="591"/>
        <end position="628"/>
    </location>
</feature>
<protein>
    <submittedName>
        <fullName evidence="3">Uncharacterized protein</fullName>
    </submittedName>
</protein>
<proteinExistence type="predicted"/>
<dbReference type="OrthoDB" id="2983908at2759"/>
<evidence type="ECO:0000256" key="2">
    <source>
        <dbReference type="SAM" id="Phobius"/>
    </source>
</evidence>
<keyword evidence="4" id="KW-1185">Reference proteome</keyword>
<evidence type="ECO:0000313" key="4">
    <source>
        <dbReference type="Proteomes" id="UP000184267"/>
    </source>
</evidence>
<reference evidence="3 4" key="1">
    <citation type="submission" date="2016-10" db="EMBL/GenBank/DDBJ databases">
        <title>Genome sequence of the basidiomycete white-rot fungus Trametes pubescens.</title>
        <authorList>
            <person name="Makela M.R."/>
            <person name="Granchi Z."/>
            <person name="Peng M."/>
            <person name="De Vries R.P."/>
            <person name="Grigoriev I."/>
            <person name="Riley R."/>
            <person name="Hilden K."/>
        </authorList>
    </citation>
    <scope>NUCLEOTIDE SEQUENCE [LARGE SCALE GENOMIC DNA]</scope>
    <source>
        <strain evidence="3 4">FBCC735</strain>
    </source>
</reference>
<feature type="compositionally biased region" description="Pro residues" evidence="1">
    <location>
        <begin position="409"/>
        <end position="418"/>
    </location>
</feature>
<keyword evidence="2" id="KW-1133">Transmembrane helix</keyword>
<feature type="compositionally biased region" description="Polar residues" evidence="1">
    <location>
        <begin position="426"/>
        <end position="435"/>
    </location>
</feature>
<feature type="compositionally biased region" description="Polar residues" evidence="1">
    <location>
        <begin position="467"/>
        <end position="479"/>
    </location>
</feature>
<feature type="transmembrane region" description="Helical" evidence="2">
    <location>
        <begin position="171"/>
        <end position="194"/>
    </location>
</feature>
<accession>A0A1M2VF57</accession>
<keyword evidence="2" id="KW-0472">Membrane</keyword>
<dbReference type="OMA" id="WTWTQYT"/>
<feature type="region of interest" description="Disordered" evidence="1">
    <location>
        <begin position="1"/>
        <end position="89"/>
    </location>
</feature>
<gene>
    <name evidence="3" type="ORF">TRAPUB_2936</name>
</gene>
<evidence type="ECO:0000256" key="1">
    <source>
        <dbReference type="SAM" id="MobiDB-lite"/>
    </source>
</evidence>
<keyword evidence="2" id="KW-0812">Transmembrane</keyword>
<feature type="compositionally biased region" description="Polar residues" evidence="1">
    <location>
        <begin position="142"/>
        <end position="157"/>
    </location>
</feature>
<organism evidence="3 4">
    <name type="scientific">Trametes pubescens</name>
    <name type="common">White-rot fungus</name>
    <dbReference type="NCBI Taxonomy" id="154538"/>
    <lineage>
        <taxon>Eukaryota</taxon>
        <taxon>Fungi</taxon>
        <taxon>Dikarya</taxon>
        <taxon>Basidiomycota</taxon>
        <taxon>Agaricomycotina</taxon>
        <taxon>Agaricomycetes</taxon>
        <taxon>Polyporales</taxon>
        <taxon>Polyporaceae</taxon>
        <taxon>Trametes</taxon>
    </lineage>
</organism>
<comment type="caution">
    <text evidence="3">The sequence shown here is derived from an EMBL/GenBank/DDBJ whole genome shotgun (WGS) entry which is preliminary data.</text>
</comment>
<feature type="region of interest" description="Disordered" evidence="1">
    <location>
        <begin position="406"/>
        <end position="453"/>
    </location>
</feature>
<feature type="region of interest" description="Disordered" evidence="1">
    <location>
        <begin position="519"/>
        <end position="564"/>
    </location>
</feature>
<sequence length="668" mass="70471">MDLSDAAFLLSRKHPMSINPPQHAHAEKEHVDKPHKSLPDNDLAERPQKAGGDDNDSKSSKGSAKDKSKSTKGKSGKTTEINAEAVPVPAPDTGTPVAVIHPGILPVIPTTLTVPPASFTPGFSPLPSMAALATSAALSGTVVPSGTPTDTPRTLSASHGDHTSEKGAKHLPVVLIVLVLVGVGFLVLGAFIIWRARMRPRQRTCPTPSLPIFQDPFADQDIKVDDESLFGGKERASAVARPNSNGLWTWTQYTPKPSSQALGTGALTTYLSFPEPPKAVPVASYSKKTTPPPPPAPVHVPLPATPAPANPPMQQMQNALSRAANRVSALSMSIYPTSPQSTSGIGLAISGPSPLTADGTPVLQRKVSSHRLSKGRRSMRHSVAATEYNDMQSDIYGGAQIASPFILSPQPPPLPPLSTMPKPAFPSSTAINNNGPGRARVKGPYNPGSGMRSSSTVAGIATLARANRSSVMVPSSETQYILPPLSPPPKSPSHRERETRALTSAMGLATPDPCADPAYMLSPQPTLFPDDSITLAGDRRRSRQKSSAHGRAQSEVQPMSPGTEASARLGNLMLAEFTSMASLPSTRTVAGAGVPASASKGRVVPRKNVRADDRPPRVPSPPPMPSLAQMAMAHANPEEYADYRSPTYSIYGLYEAERKSRMQSEAGF</sequence>
<feature type="compositionally biased region" description="Basic and acidic residues" evidence="1">
    <location>
        <begin position="24"/>
        <end position="69"/>
    </location>
</feature>
<dbReference type="EMBL" id="MNAD01001338">
    <property type="protein sequence ID" value="OJT06214.1"/>
    <property type="molecule type" value="Genomic_DNA"/>
</dbReference>
<evidence type="ECO:0000313" key="3">
    <source>
        <dbReference type="EMBL" id="OJT06214.1"/>
    </source>
</evidence>
<feature type="region of interest" description="Disordered" evidence="1">
    <location>
        <begin position="467"/>
        <end position="499"/>
    </location>
</feature>
<dbReference type="AlphaFoldDB" id="A0A1M2VF57"/>
<feature type="region of interest" description="Disordered" evidence="1">
    <location>
        <begin position="142"/>
        <end position="164"/>
    </location>
</feature>